<feature type="compositionally biased region" description="Low complexity" evidence="1">
    <location>
        <begin position="231"/>
        <end position="241"/>
    </location>
</feature>
<comment type="caution">
    <text evidence="3">The sequence shown here is derived from an EMBL/GenBank/DDBJ whole genome shotgun (WGS) entry which is preliminary data.</text>
</comment>
<dbReference type="SUPFAM" id="SSF47090">
    <property type="entry name" value="PGBD-like"/>
    <property type="match status" value="1"/>
</dbReference>
<evidence type="ECO:0000256" key="2">
    <source>
        <dbReference type="SAM" id="Phobius"/>
    </source>
</evidence>
<keyword evidence="2" id="KW-0812">Transmembrane</keyword>
<gene>
    <name evidence="3" type="ORF">GSM42_11235</name>
</gene>
<sequence length="355" mass="38886">MSKLTNFFKEKLPSNKLIRWLELTSIGVICTFGGFFVYQYTQTFAESTPFKQNQSKEPRVVVSTVVSNDANKQIMENLPSKSVEITLKVKPIPYQNTDQTAQQPNTGNSSSLIGSSDTVEKPDATSTTPESTTPANPTEVTGNSDQIAVAEAIENLEVNGQNQEQNVNNQKPKPASKTKPTPITVTTKPTIPVTKPTKPVTKPSKPVTKPTKPVTKPTKPVTKPTTPKPTKPVTKPVTKPTTPKPTKPVTKPTTPKPKPSKPKAPYPVTKSFPGTKYFKSGAKNKYVTQLGYMLVTAGYGKYYKVGPSPEWSSADLKNCQAFQRAQGWTGSDADGYPGPETWKRLVNIYYKKYSS</sequence>
<dbReference type="Proteomes" id="UP000430692">
    <property type="component" value="Unassembled WGS sequence"/>
</dbReference>
<dbReference type="EMBL" id="WUUL01000006">
    <property type="protein sequence ID" value="MXQ54276.1"/>
    <property type="molecule type" value="Genomic_DNA"/>
</dbReference>
<keyword evidence="4" id="KW-1185">Reference proteome</keyword>
<evidence type="ECO:0008006" key="5">
    <source>
        <dbReference type="Google" id="ProtNLM"/>
    </source>
</evidence>
<dbReference type="AlphaFoldDB" id="A0A6I4VWQ4"/>
<evidence type="ECO:0000313" key="3">
    <source>
        <dbReference type="EMBL" id="MXQ54276.1"/>
    </source>
</evidence>
<name>A0A6I4VWQ4_9BACL</name>
<feature type="compositionally biased region" description="Polar residues" evidence="1">
    <location>
        <begin position="97"/>
        <end position="117"/>
    </location>
</feature>
<dbReference type="NCBIfam" id="NF038080">
    <property type="entry name" value="PG_bind_siph"/>
    <property type="match status" value="1"/>
</dbReference>
<dbReference type="InterPro" id="IPR036365">
    <property type="entry name" value="PGBD-like_sf"/>
</dbReference>
<feature type="transmembrane region" description="Helical" evidence="2">
    <location>
        <begin position="20"/>
        <end position="40"/>
    </location>
</feature>
<dbReference type="PRINTS" id="PR01217">
    <property type="entry name" value="PRICHEXTENSN"/>
</dbReference>
<feature type="compositionally biased region" description="Pro residues" evidence="1">
    <location>
        <begin position="254"/>
        <end position="265"/>
    </location>
</feature>
<feature type="region of interest" description="Disordered" evidence="1">
    <location>
        <begin position="158"/>
        <end position="270"/>
    </location>
</feature>
<dbReference type="InterPro" id="IPR047763">
    <property type="entry name" value="PG_bind_dom_phiBT1-type"/>
</dbReference>
<dbReference type="Gene3D" id="1.10.101.10">
    <property type="entry name" value="PGBD-like superfamily/PGBD"/>
    <property type="match status" value="1"/>
</dbReference>
<protein>
    <recommendedName>
        <fullName evidence="5">Peptidoglycan binding domain-containing protein</fullName>
    </recommendedName>
</protein>
<feature type="region of interest" description="Disordered" evidence="1">
    <location>
        <begin position="97"/>
        <end position="142"/>
    </location>
</feature>
<dbReference type="RefSeq" id="WP_160801629.1">
    <property type="nucleotide sequence ID" value="NZ_WUUL01000006.1"/>
</dbReference>
<evidence type="ECO:0000256" key="1">
    <source>
        <dbReference type="SAM" id="MobiDB-lite"/>
    </source>
</evidence>
<feature type="compositionally biased region" description="Low complexity" evidence="1">
    <location>
        <begin position="158"/>
        <end position="225"/>
    </location>
</feature>
<keyword evidence="2" id="KW-0472">Membrane</keyword>
<feature type="compositionally biased region" description="Low complexity" evidence="1">
    <location>
        <begin position="124"/>
        <end position="139"/>
    </location>
</feature>
<evidence type="ECO:0000313" key="4">
    <source>
        <dbReference type="Proteomes" id="UP000430692"/>
    </source>
</evidence>
<reference evidence="3 4" key="1">
    <citation type="submission" date="2019-12" db="EMBL/GenBank/DDBJ databases">
        <title>Whole-genome analyses of novel actinobacteria.</title>
        <authorList>
            <person name="Sahin N."/>
            <person name="Saygin H."/>
        </authorList>
    </citation>
    <scope>NUCLEOTIDE SEQUENCE [LARGE SCALE GENOMIC DNA]</scope>
    <source>
        <strain evidence="3 4">KC615</strain>
    </source>
</reference>
<proteinExistence type="predicted"/>
<accession>A0A6I4VWQ4</accession>
<dbReference type="InterPro" id="IPR036366">
    <property type="entry name" value="PGBDSf"/>
</dbReference>
<keyword evidence="2" id="KW-1133">Transmembrane helix</keyword>
<organism evidence="3 4">
    <name type="scientific">Shimazuella alba</name>
    <dbReference type="NCBI Taxonomy" id="2690964"/>
    <lineage>
        <taxon>Bacteria</taxon>
        <taxon>Bacillati</taxon>
        <taxon>Bacillota</taxon>
        <taxon>Bacilli</taxon>
        <taxon>Bacillales</taxon>
        <taxon>Thermoactinomycetaceae</taxon>
        <taxon>Shimazuella</taxon>
    </lineage>
</organism>